<dbReference type="Gene3D" id="2.60.260.40">
    <property type="entry name" value="q5lls5 like domains"/>
    <property type="match status" value="1"/>
</dbReference>
<name>A0A4Y3TXP5_9PROT</name>
<dbReference type="Proteomes" id="UP000317730">
    <property type="component" value="Unassembled WGS sequence"/>
</dbReference>
<dbReference type="OrthoDB" id="7391570at2"/>
<evidence type="ECO:0000313" key="2">
    <source>
        <dbReference type="EMBL" id="GEB85907.1"/>
    </source>
</evidence>
<reference evidence="2 3" key="1">
    <citation type="submission" date="2019-06" db="EMBL/GenBank/DDBJ databases">
        <title>Whole genome shotgun sequence of Acetobacter peroxydans NBRC 13755.</title>
        <authorList>
            <person name="Hosoyama A."/>
            <person name="Uohara A."/>
            <person name="Ohji S."/>
            <person name="Ichikawa N."/>
        </authorList>
    </citation>
    <scope>NUCLEOTIDE SEQUENCE [LARGE SCALE GENOMIC DNA]</scope>
    <source>
        <strain evidence="2 3">NBRC 13755</strain>
    </source>
</reference>
<evidence type="ECO:0000313" key="3">
    <source>
        <dbReference type="Proteomes" id="UP000317730"/>
    </source>
</evidence>
<comment type="caution">
    <text evidence="2">The sequence shown here is derived from an EMBL/GenBank/DDBJ whole genome shotgun (WGS) entry which is preliminary data.</text>
</comment>
<accession>A0A4Y3TXP5</accession>
<evidence type="ECO:0000259" key="1">
    <source>
        <dbReference type="Pfam" id="PF10276"/>
    </source>
</evidence>
<dbReference type="RefSeq" id="WP_141376540.1">
    <property type="nucleotide sequence ID" value="NZ_BAPL01000030.1"/>
</dbReference>
<proteinExistence type="predicted"/>
<dbReference type="InterPro" id="IPR019401">
    <property type="entry name" value="Znf_CHCC"/>
</dbReference>
<sequence>MATTLAHTPDPTPHPRLGHVETILVDTRKIACDGGLGALGHPRVWLKIGGHQTVCPYCSRLFVLQPGAAADSHGH</sequence>
<protein>
    <recommendedName>
        <fullName evidence="1">Zinc finger CHCC-type domain-containing protein</fullName>
    </recommendedName>
</protein>
<dbReference type="EMBL" id="BJMV01000008">
    <property type="protein sequence ID" value="GEB85907.1"/>
    <property type="molecule type" value="Genomic_DNA"/>
</dbReference>
<dbReference type="Pfam" id="PF10276">
    <property type="entry name" value="zf-CHCC"/>
    <property type="match status" value="1"/>
</dbReference>
<feature type="domain" description="Zinc finger CHCC-type" evidence="1">
    <location>
        <begin position="28"/>
        <end position="62"/>
    </location>
</feature>
<gene>
    <name evidence="2" type="ORF">APE01nite_17040</name>
</gene>
<organism evidence="2 3">
    <name type="scientific">Acetobacter peroxydans</name>
    <dbReference type="NCBI Taxonomy" id="104098"/>
    <lineage>
        <taxon>Bacteria</taxon>
        <taxon>Pseudomonadati</taxon>
        <taxon>Pseudomonadota</taxon>
        <taxon>Alphaproteobacteria</taxon>
        <taxon>Acetobacterales</taxon>
        <taxon>Acetobacteraceae</taxon>
        <taxon>Acetobacter</taxon>
    </lineage>
</organism>
<keyword evidence="3" id="KW-1185">Reference proteome</keyword>
<dbReference type="AlphaFoldDB" id="A0A4Y3TXP5"/>